<proteinExistence type="predicted"/>
<dbReference type="AlphaFoldDB" id="A0A915JT85"/>
<accession>A0A915JT85</accession>
<evidence type="ECO:0000313" key="1">
    <source>
        <dbReference type="Proteomes" id="UP000887565"/>
    </source>
</evidence>
<organism evidence="1 2">
    <name type="scientific">Romanomermis culicivorax</name>
    <name type="common">Nematode worm</name>
    <dbReference type="NCBI Taxonomy" id="13658"/>
    <lineage>
        <taxon>Eukaryota</taxon>
        <taxon>Metazoa</taxon>
        <taxon>Ecdysozoa</taxon>
        <taxon>Nematoda</taxon>
        <taxon>Enoplea</taxon>
        <taxon>Dorylaimia</taxon>
        <taxon>Mermithida</taxon>
        <taxon>Mermithoidea</taxon>
        <taxon>Mermithidae</taxon>
        <taxon>Romanomermis</taxon>
    </lineage>
</organism>
<dbReference type="WBParaSite" id="nRc.2.0.1.t29274-RA">
    <property type="protein sequence ID" value="nRc.2.0.1.t29274-RA"/>
    <property type="gene ID" value="nRc.2.0.1.g29274"/>
</dbReference>
<name>A0A915JT85_ROMCU</name>
<keyword evidence="1" id="KW-1185">Reference proteome</keyword>
<dbReference type="Proteomes" id="UP000887565">
    <property type="component" value="Unplaced"/>
</dbReference>
<evidence type="ECO:0000313" key="2">
    <source>
        <dbReference type="WBParaSite" id="nRc.2.0.1.t29274-RA"/>
    </source>
</evidence>
<reference evidence="2" key="1">
    <citation type="submission" date="2022-11" db="UniProtKB">
        <authorList>
            <consortium name="WormBaseParasite"/>
        </authorList>
    </citation>
    <scope>IDENTIFICATION</scope>
</reference>
<sequence>MFANVRNFEKSLMVNERLVNQKNISNGYHQGQRLVPHDQIGQEMWLEGQPSPRQQSNPMLCCLKEFSSRSRIAAQD</sequence>
<protein>
    <submittedName>
        <fullName evidence="2">Uncharacterized protein</fullName>
    </submittedName>
</protein>